<dbReference type="CDD" id="cd00075">
    <property type="entry name" value="HATPase"/>
    <property type="match status" value="1"/>
</dbReference>
<dbReference type="Gene3D" id="3.30.565.10">
    <property type="entry name" value="Histidine kinase-like ATPase, C-terminal domain"/>
    <property type="match status" value="1"/>
</dbReference>
<gene>
    <name evidence="9" type="ORF">EGH24_02135</name>
</gene>
<sequence>MTDRDERVRVLYELALAIEPGETVQETAEQALTAYLQKLNCSVGAVFAESPTAIGGYERVTALPTTVESNDLFTAAEARLTTWATTPDADRESLPLADEPSPESHYYLFELPEFGVLLLGKHGPGLDDAVIDSLGPLNEKLATACTTKQVEAELREERDRLEAIFTTIQEPVVNVSLTDDTPVVKRANEPYRETFGDPDAASAATPEANETDGSGDVASIPWIEPTTPPDEETAEAAVEIDARLARGEPVTEEIRRETTDGVGDFLLRAVPVADGRELFAMYVDITEEKRRQRTLQSLYQEAQEVLTSEDRETACSRTVATALSIIDADLAEIHLYDRGSDSLQPAATTHQTPVVGRGEALIDDTLLWATYTGEARCLDNLSAADGDLPHTGLAIESVMLLPLGDHGVLVIGDERRAAFDETDFQAAKLLAALVEVALGRARRQQSLETIQELTQEVLTTESPEAMVEPVLDRLPDALDLPLTGIWQYDAGRDRLEPLGMTDPATDLFDAPPTFYPGDSIAWDAFEDGETQIIPDIGDHPNPYNEDSQIRSEVIAPLGEFGLLMAGSVRPQDLTELDRNIADTLASNLETSMELINSRQELDLLDQLLGRVLRHNIRNDLSVITGYAKVLEDQADGEYAAITDPIVTHCENLERTADNARTMQQVVQTRDTRRGIPVDTVVDDALQRLRDDWPTAAEISVDIDSEAAVLAHPKLPTAIFHLLQNSLEHGIPDGTAADSVSVATEEDDDHVVIEVADDGPGIPEDELAVVEQHGESALEHGSGIGLWLIDRIVQYSNATIEYETSSGTTARIRLERA</sequence>
<evidence type="ECO:0000313" key="10">
    <source>
        <dbReference type="Proteomes" id="UP000705823"/>
    </source>
</evidence>
<dbReference type="PROSITE" id="PS50109">
    <property type="entry name" value="HIS_KIN"/>
    <property type="match status" value="1"/>
</dbReference>
<dbReference type="SUPFAM" id="SSF55781">
    <property type="entry name" value="GAF domain-like"/>
    <property type="match status" value="2"/>
</dbReference>
<evidence type="ECO:0000256" key="7">
    <source>
        <dbReference type="SAM" id="MobiDB-lite"/>
    </source>
</evidence>
<evidence type="ECO:0000256" key="5">
    <source>
        <dbReference type="ARBA" id="ARBA00022777"/>
    </source>
</evidence>
<dbReference type="InterPro" id="IPR003594">
    <property type="entry name" value="HATPase_dom"/>
</dbReference>
<dbReference type="InterPro" id="IPR004358">
    <property type="entry name" value="Sig_transdc_His_kin-like_C"/>
</dbReference>
<evidence type="ECO:0000256" key="1">
    <source>
        <dbReference type="ARBA" id="ARBA00000085"/>
    </source>
</evidence>
<dbReference type="InterPro" id="IPR005467">
    <property type="entry name" value="His_kinase_dom"/>
</dbReference>
<dbReference type="Gene3D" id="3.30.450.20">
    <property type="entry name" value="PAS domain"/>
    <property type="match status" value="1"/>
</dbReference>
<dbReference type="PRINTS" id="PR00344">
    <property type="entry name" value="BCTRLSENSOR"/>
</dbReference>
<dbReference type="GO" id="GO:0004673">
    <property type="term" value="F:protein histidine kinase activity"/>
    <property type="evidence" value="ECO:0007669"/>
    <property type="project" value="UniProtKB-EC"/>
</dbReference>
<proteinExistence type="predicted"/>
<comment type="catalytic activity">
    <reaction evidence="1">
        <text>ATP + protein L-histidine = ADP + protein N-phospho-L-histidine.</text>
        <dbReference type="EC" id="2.7.13.3"/>
    </reaction>
</comment>
<feature type="domain" description="Histidine kinase" evidence="8">
    <location>
        <begin position="611"/>
        <end position="816"/>
    </location>
</feature>
<keyword evidence="10" id="KW-1185">Reference proteome</keyword>
<dbReference type="EMBL" id="RKLU01000001">
    <property type="protein sequence ID" value="TQQ83613.1"/>
    <property type="molecule type" value="Genomic_DNA"/>
</dbReference>
<dbReference type="SUPFAM" id="SSF55874">
    <property type="entry name" value="ATPase domain of HSP90 chaperone/DNA topoisomerase II/histidine kinase"/>
    <property type="match status" value="1"/>
</dbReference>
<dbReference type="SMART" id="SM00387">
    <property type="entry name" value="HATPase_c"/>
    <property type="match status" value="1"/>
</dbReference>
<dbReference type="Pfam" id="PF02518">
    <property type="entry name" value="HATPase_c"/>
    <property type="match status" value="1"/>
</dbReference>
<dbReference type="SMART" id="SM00065">
    <property type="entry name" value="GAF"/>
    <property type="match status" value="2"/>
</dbReference>
<dbReference type="RefSeq" id="WP_142978530.1">
    <property type="nucleotide sequence ID" value="NZ_RKLU01000001.1"/>
</dbReference>
<dbReference type="InterPro" id="IPR029016">
    <property type="entry name" value="GAF-like_dom_sf"/>
</dbReference>
<dbReference type="GO" id="GO:0005524">
    <property type="term" value="F:ATP binding"/>
    <property type="evidence" value="ECO:0007669"/>
    <property type="project" value="UniProtKB-KW"/>
</dbReference>
<keyword evidence="5" id="KW-0418">Kinase</keyword>
<dbReference type="Pfam" id="PF13185">
    <property type="entry name" value="GAF_2"/>
    <property type="match status" value="2"/>
</dbReference>
<dbReference type="Proteomes" id="UP000705823">
    <property type="component" value="Unassembled WGS sequence"/>
</dbReference>
<dbReference type="EC" id="2.7.13.3" evidence="2"/>
<accession>A0A8J8PBR6</accession>
<evidence type="ECO:0000256" key="4">
    <source>
        <dbReference type="ARBA" id="ARBA00022741"/>
    </source>
</evidence>
<keyword evidence="6" id="KW-0067">ATP-binding</keyword>
<dbReference type="Gene3D" id="3.30.450.40">
    <property type="match status" value="2"/>
</dbReference>
<evidence type="ECO:0000256" key="6">
    <source>
        <dbReference type="ARBA" id="ARBA00022840"/>
    </source>
</evidence>
<dbReference type="InterPro" id="IPR003018">
    <property type="entry name" value="GAF"/>
</dbReference>
<dbReference type="PANTHER" id="PTHR44936">
    <property type="entry name" value="SENSOR PROTEIN CREC"/>
    <property type="match status" value="1"/>
</dbReference>
<dbReference type="InterPro" id="IPR036890">
    <property type="entry name" value="HATPase_C_sf"/>
</dbReference>
<evidence type="ECO:0000256" key="3">
    <source>
        <dbReference type="ARBA" id="ARBA00022679"/>
    </source>
</evidence>
<dbReference type="OrthoDB" id="327291at2157"/>
<keyword evidence="3" id="KW-0808">Transferase</keyword>
<dbReference type="AlphaFoldDB" id="A0A8J8PBR6"/>
<keyword evidence="4" id="KW-0547">Nucleotide-binding</keyword>
<evidence type="ECO:0000256" key="2">
    <source>
        <dbReference type="ARBA" id="ARBA00012438"/>
    </source>
</evidence>
<organism evidence="9 10">
    <name type="scientific">Halonotius terrestris</name>
    <dbReference type="NCBI Taxonomy" id="2487750"/>
    <lineage>
        <taxon>Archaea</taxon>
        <taxon>Methanobacteriati</taxon>
        <taxon>Methanobacteriota</taxon>
        <taxon>Stenosarchaea group</taxon>
        <taxon>Halobacteria</taxon>
        <taxon>Halobacteriales</taxon>
        <taxon>Haloferacaceae</taxon>
        <taxon>Halonotius</taxon>
    </lineage>
</organism>
<reference evidence="9" key="1">
    <citation type="submission" date="2019-02" db="EMBL/GenBank/DDBJ databases">
        <title>Halonotius sp. a new haloarchaeum isolated from saline soil.</title>
        <authorList>
            <person name="Duran-Viseras A."/>
            <person name="Sanchez-Porro C."/>
            <person name="Ventosa A."/>
        </authorList>
    </citation>
    <scope>NUCLEOTIDE SEQUENCE</scope>
    <source>
        <strain evidence="9">F15B</strain>
    </source>
</reference>
<evidence type="ECO:0000313" key="9">
    <source>
        <dbReference type="EMBL" id="TQQ83613.1"/>
    </source>
</evidence>
<dbReference type="PANTHER" id="PTHR44936:SF10">
    <property type="entry name" value="SENSOR PROTEIN RSTB"/>
    <property type="match status" value="1"/>
</dbReference>
<evidence type="ECO:0000259" key="8">
    <source>
        <dbReference type="PROSITE" id="PS50109"/>
    </source>
</evidence>
<dbReference type="InterPro" id="IPR050980">
    <property type="entry name" value="2C_sensor_his_kinase"/>
</dbReference>
<feature type="region of interest" description="Disordered" evidence="7">
    <location>
        <begin position="192"/>
        <end position="229"/>
    </location>
</feature>
<protein>
    <recommendedName>
        <fullName evidence="2">histidine kinase</fullName>
        <ecNumber evidence="2">2.7.13.3</ecNumber>
    </recommendedName>
</protein>
<comment type="caution">
    <text evidence="9">The sequence shown here is derived from an EMBL/GenBank/DDBJ whole genome shotgun (WGS) entry which is preliminary data.</text>
</comment>
<name>A0A8J8PBR6_9EURY</name>